<dbReference type="EMBL" id="CP034346">
    <property type="protein sequence ID" value="AZS16859.1"/>
    <property type="molecule type" value="Genomic_DNA"/>
</dbReference>
<dbReference type="Gene3D" id="3.40.50.10850">
    <property type="entry name" value="Ntrc-like two-domain protein"/>
    <property type="match status" value="1"/>
</dbReference>
<dbReference type="OrthoDB" id="3035369at2"/>
<reference evidence="2" key="1">
    <citation type="submission" date="2018-12" db="EMBL/GenBank/DDBJ databases">
        <title>Complete genome sequence of Paenibacillus sp. MBLB1234.</title>
        <authorList>
            <person name="Nam Y.-D."/>
            <person name="Kang J."/>
            <person name="Chung W.-H."/>
            <person name="Park Y.S."/>
        </authorList>
    </citation>
    <scope>NUCLEOTIDE SEQUENCE [LARGE SCALE GENOMIC DNA]</scope>
    <source>
        <strain evidence="2">MBLB1234</strain>
    </source>
</reference>
<dbReference type="AlphaFoldDB" id="A0A3S9V2K7"/>
<accession>A0A3S9V2K7</accession>
<organism evidence="1 2">
    <name type="scientific">Paenibacillus lutimineralis</name>
    <dbReference type="NCBI Taxonomy" id="2707005"/>
    <lineage>
        <taxon>Bacteria</taxon>
        <taxon>Bacillati</taxon>
        <taxon>Bacillota</taxon>
        <taxon>Bacilli</taxon>
        <taxon>Bacillales</taxon>
        <taxon>Paenibacillaceae</taxon>
        <taxon>Paenibacillus</taxon>
    </lineage>
</organism>
<evidence type="ECO:0008006" key="3">
    <source>
        <dbReference type="Google" id="ProtNLM"/>
    </source>
</evidence>
<evidence type="ECO:0000313" key="2">
    <source>
        <dbReference type="Proteomes" id="UP000270678"/>
    </source>
</evidence>
<proteinExistence type="predicted"/>
<dbReference type="InterPro" id="IPR027417">
    <property type="entry name" value="P-loop_NTPase"/>
</dbReference>
<dbReference type="KEGG" id="plut:EI981_21935"/>
<sequence length="394" mass="44303">MLFCVPGKKEGEGLIPVRLVLAVQDELYIEPFMQYLHCSEFDRRIIVTGFSRQDAFEMYMKDSGELVDIVLAEPTFLEAWQGLNSGRLTVVSLCERGESASGLSLDKYQPLHQLLFSLMNMVRGDRRKQADTEVGTVVIGVHSIVGGLGKSTVSWNIAKQLASEGAKVFYLNLETVNNRLIFEGQNVREGQQGGLARLLYDLKSAEEGQQELKFPISAYACRHPLLQGDIFAPLDNLNEMLELQRKETVDLIEFIAASGLYDAVVIDTDSYPNERTEAVLERADKLVWLVTDDDNVMRKTTLWFNHLEQSRPAMHSHILCKSLFAVNRYTGEVVTSLPGSEIVFEAMLSYISAWKNGIRQATAMHSPLYQRDVQQLCRKLYGNAKVLRGGSGQR</sequence>
<dbReference type="SUPFAM" id="SSF52540">
    <property type="entry name" value="P-loop containing nucleoside triphosphate hydrolases"/>
    <property type="match status" value="1"/>
</dbReference>
<evidence type="ECO:0000313" key="1">
    <source>
        <dbReference type="EMBL" id="AZS16859.1"/>
    </source>
</evidence>
<name>A0A3S9V2K7_9BACL</name>
<dbReference type="Proteomes" id="UP000270678">
    <property type="component" value="Chromosome"/>
</dbReference>
<dbReference type="Gene3D" id="3.40.50.300">
    <property type="entry name" value="P-loop containing nucleotide triphosphate hydrolases"/>
    <property type="match status" value="1"/>
</dbReference>
<protein>
    <recommendedName>
        <fullName evidence="3">ParA family protein</fullName>
    </recommendedName>
</protein>
<gene>
    <name evidence="1" type="ORF">EI981_21935</name>
</gene>
<keyword evidence="2" id="KW-1185">Reference proteome</keyword>